<dbReference type="GO" id="GO:0001671">
    <property type="term" value="F:ATPase activator activity"/>
    <property type="evidence" value="ECO:0007669"/>
    <property type="project" value="InterPro"/>
</dbReference>
<dbReference type="Gene3D" id="3.15.10.20">
    <property type="entry name" value="Activator of Hsp90 ATPase Aha1, N-terminal domain"/>
    <property type="match status" value="1"/>
</dbReference>
<dbReference type="CDD" id="cd08892">
    <property type="entry name" value="SRPBCC_Aha1"/>
    <property type="match status" value="1"/>
</dbReference>
<dbReference type="SUPFAM" id="SSF103111">
    <property type="entry name" value="Activator of Hsp90 ATPase, Aha1"/>
    <property type="match status" value="1"/>
</dbReference>
<dbReference type="GeneID" id="63691989"/>
<organism evidence="3 4">
    <name type="scientific">Dacryopinax primogenitus (strain DJM 731)</name>
    <name type="common">Brown rot fungus</name>
    <dbReference type="NCBI Taxonomy" id="1858805"/>
    <lineage>
        <taxon>Eukaryota</taxon>
        <taxon>Fungi</taxon>
        <taxon>Dikarya</taxon>
        <taxon>Basidiomycota</taxon>
        <taxon>Agaricomycotina</taxon>
        <taxon>Dacrymycetes</taxon>
        <taxon>Dacrymycetales</taxon>
        <taxon>Dacrymycetaceae</taxon>
        <taxon>Dacryopinax</taxon>
    </lineage>
</organism>
<dbReference type="InterPro" id="IPR036338">
    <property type="entry name" value="Aha1"/>
</dbReference>
<gene>
    <name evidence="3" type="ORF">DACRYDRAFT_89650</name>
</gene>
<sequence>MSGMSSTTANWHWKNKQLNQWGSAWFERELPTVEISEGAAKVGVVKVTEVDGDVELGRRKSKLITIYDVKINLEWEGMADDGTEVKGTLFIPEVSHEITVDQISEYSYQWSLTTASSPAVDVVYKLAKTKLREALESKFAEFPIAIIEVHGKDLIVSAANSGTATPVSVEGGSASANLGAAAAFNPPVAQPKSTKKPKEVLNTSTVEREARFMASADDLFDLLTDERRIPTWSRAAAHYRPEPGFEFSLFGGGVTGQITDVDRPKKIVSTWKLSSPTWPTNHAGTLTIAFDQGSDSTEVKFSLSGVPKGMEQELESNLEGYYVRGLKSTGLGAIL</sequence>
<dbReference type="HOGENOM" id="CLU_049046_1_0_1"/>
<dbReference type="EMBL" id="JH795866">
    <property type="protein sequence ID" value="EJU00671.1"/>
    <property type="molecule type" value="Genomic_DNA"/>
</dbReference>
<dbReference type="InterPro" id="IPR013538">
    <property type="entry name" value="ASHA1/2-like_C"/>
</dbReference>
<dbReference type="Pfam" id="PF08327">
    <property type="entry name" value="AHSA1"/>
    <property type="match status" value="1"/>
</dbReference>
<dbReference type="Pfam" id="PF09229">
    <property type="entry name" value="Aha1_N"/>
    <property type="match status" value="1"/>
</dbReference>
<dbReference type="InterPro" id="IPR015310">
    <property type="entry name" value="AHSA1-like_N"/>
</dbReference>
<dbReference type="OMA" id="GDCEVNQ"/>
<dbReference type="SMART" id="SM01000">
    <property type="entry name" value="Aha1_N"/>
    <property type="match status" value="1"/>
</dbReference>
<accession>M5FT04</accession>
<keyword evidence="4" id="KW-1185">Reference proteome</keyword>
<dbReference type="GO" id="GO:0006457">
    <property type="term" value="P:protein folding"/>
    <property type="evidence" value="ECO:0007669"/>
    <property type="project" value="TreeGrafter"/>
</dbReference>
<evidence type="ECO:0000256" key="1">
    <source>
        <dbReference type="ARBA" id="ARBA00006817"/>
    </source>
</evidence>
<feature type="domain" description="Activator of Hsp90 ATPase AHSA1-like N-terminal" evidence="2">
    <location>
        <begin position="15"/>
        <end position="152"/>
    </location>
</feature>
<evidence type="ECO:0000259" key="2">
    <source>
        <dbReference type="SMART" id="SM01000"/>
    </source>
</evidence>
<evidence type="ECO:0000313" key="3">
    <source>
        <dbReference type="EMBL" id="EJU00671.1"/>
    </source>
</evidence>
<comment type="similarity">
    <text evidence="1">Belongs to the AHA1 family.</text>
</comment>
<proteinExistence type="inferred from homology"/>
<dbReference type="GO" id="GO:0051087">
    <property type="term" value="F:protein-folding chaperone binding"/>
    <property type="evidence" value="ECO:0007669"/>
    <property type="project" value="InterPro"/>
</dbReference>
<dbReference type="OrthoDB" id="567237at2759"/>
<evidence type="ECO:0000313" key="4">
    <source>
        <dbReference type="Proteomes" id="UP000030653"/>
    </source>
</evidence>
<dbReference type="Proteomes" id="UP000030653">
    <property type="component" value="Unassembled WGS sequence"/>
</dbReference>
<dbReference type="AlphaFoldDB" id="M5FT04"/>
<reference evidence="3 4" key="1">
    <citation type="journal article" date="2012" name="Science">
        <title>The Paleozoic origin of enzymatic lignin decomposition reconstructed from 31 fungal genomes.</title>
        <authorList>
            <person name="Floudas D."/>
            <person name="Binder M."/>
            <person name="Riley R."/>
            <person name="Barry K."/>
            <person name="Blanchette R.A."/>
            <person name="Henrissat B."/>
            <person name="Martinez A.T."/>
            <person name="Otillar R."/>
            <person name="Spatafora J.W."/>
            <person name="Yadav J.S."/>
            <person name="Aerts A."/>
            <person name="Benoit I."/>
            <person name="Boyd A."/>
            <person name="Carlson A."/>
            <person name="Copeland A."/>
            <person name="Coutinho P.M."/>
            <person name="de Vries R.P."/>
            <person name="Ferreira P."/>
            <person name="Findley K."/>
            <person name="Foster B."/>
            <person name="Gaskell J."/>
            <person name="Glotzer D."/>
            <person name="Gorecki P."/>
            <person name="Heitman J."/>
            <person name="Hesse C."/>
            <person name="Hori C."/>
            <person name="Igarashi K."/>
            <person name="Jurgens J.A."/>
            <person name="Kallen N."/>
            <person name="Kersten P."/>
            <person name="Kohler A."/>
            <person name="Kuees U."/>
            <person name="Kumar T.K.A."/>
            <person name="Kuo A."/>
            <person name="LaButti K."/>
            <person name="Larrondo L.F."/>
            <person name="Lindquist E."/>
            <person name="Ling A."/>
            <person name="Lombard V."/>
            <person name="Lucas S."/>
            <person name="Lundell T."/>
            <person name="Martin R."/>
            <person name="McLaughlin D.J."/>
            <person name="Morgenstern I."/>
            <person name="Morin E."/>
            <person name="Murat C."/>
            <person name="Nagy L.G."/>
            <person name="Nolan M."/>
            <person name="Ohm R.A."/>
            <person name="Patyshakuliyeva A."/>
            <person name="Rokas A."/>
            <person name="Ruiz-Duenas F.J."/>
            <person name="Sabat G."/>
            <person name="Salamov A."/>
            <person name="Samejima M."/>
            <person name="Schmutz J."/>
            <person name="Slot J.C."/>
            <person name="St John F."/>
            <person name="Stenlid J."/>
            <person name="Sun H."/>
            <person name="Sun S."/>
            <person name="Syed K."/>
            <person name="Tsang A."/>
            <person name="Wiebenga A."/>
            <person name="Young D."/>
            <person name="Pisabarro A."/>
            <person name="Eastwood D.C."/>
            <person name="Martin F."/>
            <person name="Cullen D."/>
            <person name="Grigoriev I.V."/>
            <person name="Hibbett D.S."/>
        </authorList>
    </citation>
    <scope>NUCLEOTIDE SEQUENCE [LARGE SCALE GENOMIC DNA]</scope>
    <source>
        <strain evidence="3 4">DJM-731 SS1</strain>
    </source>
</reference>
<name>M5FT04_DACPD</name>
<dbReference type="Gene3D" id="3.30.530.20">
    <property type="match status" value="1"/>
</dbReference>
<dbReference type="SUPFAM" id="SSF55961">
    <property type="entry name" value="Bet v1-like"/>
    <property type="match status" value="1"/>
</dbReference>
<dbReference type="STRING" id="1858805.M5FT04"/>
<dbReference type="InterPro" id="IPR023393">
    <property type="entry name" value="START-like_dom_sf"/>
</dbReference>
<dbReference type="RefSeq" id="XP_040627568.1">
    <property type="nucleotide sequence ID" value="XM_040776927.1"/>
</dbReference>
<protein>
    <submittedName>
        <fullName evidence="3">Activator of Hsp90 ATPase</fullName>
    </submittedName>
</protein>
<dbReference type="PANTHER" id="PTHR13009">
    <property type="entry name" value="HEAT SHOCK PROTEIN 90 HSP90 CO-CHAPERONE AHA-1"/>
    <property type="match status" value="1"/>
</dbReference>
<dbReference type="PANTHER" id="PTHR13009:SF22">
    <property type="entry name" value="LD43819P"/>
    <property type="match status" value="1"/>
</dbReference>
<dbReference type="GO" id="GO:0005829">
    <property type="term" value="C:cytosol"/>
    <property type="evidence" value="ECO:0007669"/>
    <property type="project" value="TreeGrafter"/>
</dbReference>